<accession>A0A7D4TT04</accession>
<evidence type="ECO:0000259" key="2">
    <source>
        <dbReference type="PROSITE" id="PS50213"/>
    </source>
</evidence>
<dbReference type="PANTHER" id="PTHR10900">
    <property type="entry name" value="PERIOSTIN-RELATED"/>
    <property type="match status" value="1"/>
</dbReference>
<feature type="chain" id="PRO_5028974239" evidence="1">
    <location>
        <begin position="23"/>
        <end position="170"/>
    </location>
</feature>
<name>A0A7D4TT04_9SPHI</name>
<feature type="signal peptide" evidence="1">
    <location>
        <begin position="1"/>
        <end position="22"/>
    </location>
</feature>
<evidence type="ECO:0000313" key="4">
    <source>
        <dbReference type="Proteomes" id="UP000505355"/>
    </source>
</evidence>
<dbReference type="Pfam" id="PF02469">
    <property type="entry name" value="Fasciclin"/>
    <property type="match status" value="1"/>
</dbReference>
<dbReference type="InterPro" id="IPR036378">
    <property type="entry name" value="FAS1_dom_sf"/>
</dbReference>
<evidence type="ECO:0000256" key="1">
    <source>
        <dbReference type="SAM" id="SignalP"/>
    </source>
</evidence>
<dbReference type="SMART" id="SM00554">
    <property type="entry name" value="FAS1"/>
    <property type="match status" value="1"/>
</dbReference>
<dbReference type="PANTHER" id="PTHR10900:SF77">
    <property type="entry name" value="FI19380P1"/>
    <property type="match status" value="1"/>
</dbReference>
<dbReference type="RefSeq" id="WP_173413454.1">
    <property type="nucleotide sequence ID" value="NZ_CP054139.1"/>
</dbReference>
<protein>
    <submittedName>
        <fullName evidence="3">Fasciclin domain-containing protein</fullName>
    </submittedName>
</protein>
<dbReference type="KEGG" id="mmab:HQ865_02930"/>
<organism evidence="3 4">
    <name type="scientific">Mucilaginibacter mali</name>
    <dbReference type="NCBI Taxonomy" id="2740462"/>
    <lineage>
        <taxon>Bacteria</taxon>
        <taxon>Pseudomonadati</taxon>
        <taxon>Bacteroidota</taxon>
        <taxon>Sphingobacteriia</taxon>
        <taxon>Sphingobacteriales</taxon>
        <taxon>Sphingobacteriaceae</taxon>
        <taxon>Mucilaginibacter</taxon>
    </lineage>
</organism>
<dbReference type="InterPro" id="IPR050904">
    <property type="entry name" value="Adhesion/Biosynth-related"/>
</dbReference>
<reference evidence="3 4" key="1">
    <citation type="submission" date="2020-05" db="EMBL/GenBank/DDBJ databases">
        <title>Mucilaginibacter mali sp. nov.</title>
        <authorList>
            <person name="Kim H.S."/>
            <person name="Lee K.C."/>
            <person name="Suh M.K."/>
            <person name="Kim J.-S."/>
            <person name="Han K.-I."/>
            <person name="Eom M.K."/>
            <person name="Shin Y.K."/>
            <person name="Lee J.-S."/>
        </authorList>
    </citation>
    <scope>NUCLEOTIDE SEQUENCE [LARGE SCALE GENOMIC DNA]</scope>
    <source>
        <strain evidence="3 4">G2-14</strain>
    </source>
</reference>
<proteinExistence type="predicted"/>
<dbReference type="SUPFAM" id="SSF82153">
    <property type="entry name" value="FAS1 domain"/>
    <property type="match status" value="1"/>
</dbReference>
<dbReference type="Proteomes" id="UP000505355">
    <property type="component" value="Chromosome"/>
</dbReference>
<feature type="domain" description="FAS1" evidence="2">
    <location>
        <begin position="23"/>
        <end position="166"/>
    </location>
</feature>
<sequence length="170" mass="18419">MKKVFFLLVLATVAVGLSKTYAQSTALKGIKDDSDFYKFATLVRQANMDATLNALGSFTMFAPDNTTFREMPGDKLDSIAADPAKLTALLKAHIVKGKFTTNEIIKKLTLGKGKTTLTNLLGQTLKLSRTPDNKLLITDANGDQVHFLAFDMPDAHGVIHGIDHLLVAGK</sequence>
<dbReference type="Gene3D" id="2.30.180.10">
    <property type="entry name" value="FAS1 domain"/>
    <property type="match status" value="1"/>
</dbReference>
<dbReference type="InterPro" id="IPR000782">
    <property type="entry name" value="FAS1_domain"/>
</dbReference>
<dbReference type="PROSITE" id="PS50213">
    <property type="entry name" value="FAS1"/>
    <property type="match status" value="1"/>
</dbReference>
<dbReference type="EMBL" id="CP054139">
    <property type="protein sequence ID" value="QKJ28755.1"/>
    <property type="molecule type" value="Genomic_DNA"/>
</dbReference>
<evidence type="ECO:0000313" key="3">
    <source>
        <dbReference type="EMBL" id="QKJ28755.1"/>
    </source>
</evidence>
<gene>
    <name evidence="3" type="ORF">HQ865_02930</name>
</gene>
<keyword evidence="1" id="KW-0732">Signal</keyword>
<dbReference type="AlphaFoldDB" id="A0A7D4TT04"/>
<keyword evidence="4" id="KW-1185">Reference proteome</keyword>